<protein>
    <submittedName>
        <fullName evidence="1">Uncharacterized protein</fullName>
    </submittedName>
</protein>
<organism evidence="1 3">
    <name type="scientific">Durusdinium trenchii</name>
    <dbReference type="NCBI Taxonomy" id="1381693"/>
    <lineage>
        <taxon>Eukaryota</taxon>
        <taxon>Sar</taxon>
        <taxon>Alveolata</taxon>
        <taxon>Dinophyceae</taxon>
        <taxon>Suessiales</taxon>
        <taxon>Symbiodiniaceae</taxon>
        <taxon>Durusdinium</taxon>
    </lineage>
</organism>
<evidence type="ECO:0000313" key="3">
    <source>
        <dbReference type="Proteomes" id="UP001642464"/>
    </source>
</evidence>
<sequence length="109" mass="11847">MGSESTAKTSKKAATKSLSKDKERQKKKDAQAQAKKKPKLSRAQEAKLAKVVEGLIEGAPGIAAPRPLPLSALTKHKTVAWQWLEGGKLKYPIPIGCNRPLSPFRSDDE</sequence>
<gene>
    <name evidence="1" type="ORF">SCF082_LOCUS14060</name>
    <name evidence="2" type="ORF">SCF082_LOCUS14107</name>
</gene>
<evidence type="ECO:0000313" key="1">
    <source>
        <dbReference type="EMBL" id="CAK9018373.1"/>
    </source>
</evidence>
<evidence type="ECO:0000313" key="2">
    <source>
        <dbReference type="EMBL" id="CAK9018449.1"/>
    </source>
</evidence>
<dbReference type="EMBL" id="CAXAMM010008768">
    <property type="protein sequence ID" value="CAK9018373.1"/>
    <property type="molecule type" value="Genomic_DNA"/>
</dbReference>
<name>A0ABP0JV63_9DINO</name>
<accession>A0ABP0JV63</accession>
<proteinExistence type="predicted"/>
<dbReference type="EMBL" id="CAXAMM010008780">
    <property type="protein sequence ID" value="CAK9018449.1"/>
    <property type="molecule type" value="Genomic_DNA"/>
</dbReference>
<keyword evidence="3" id="KW-1185">Reference proteome</keyword>
<dbReference type="Proteomes" id="UP001642464">
    <property type="component" value="Unassembled WGS sequence"/>
</dbReference>
<reference evidence="1 3" key="1">
    <citation type="submission" date="2024-02" db="EMBL/GenBank/DDBJ databases">
        <authorList>
            <person name="Chen Y."/>
            <person name="Shah S."/>
            <person name="Dougan E. K."/>
            <person name="Thang M."/>
            <person name="Chan C."/>
        </authorList>
    </citation>
    <scope>NUCLEOTIDE SEQUENCE [LARGE SCALE GENOMIC DNA]</scope>
</reference>
<comment type="caution">
    <text evidence="1">The sequence shown here is derived from an EMBL/GenBank/DDBJ whole genome shotgun (WGS) entry which is preliminary data.</text>
</comment>